<feature type="transmembrane region" description="Helical" evidence="8">
    <location>
        <begin position="139"/>
        <end position="159"/>
    </location>
</feature>
<feature type="transmembrane region" description="Helical" evidence="8">
    <location>
        <begin position="99"/>
        <end position="119"/>
    </location>
</feature>
<accession>A0A852TWX2</accession>
<keyword evidence="4 8" id="KW-0812">Transmembrane</keyword>
<dbReference type="GO" id="GO:0008360">
    <property type="term" value="P:regulation of cell shape"/>
    <property type="evidence" value="ECO:0007669"/>
    <property type="project" value="UniProtKB-KW"/>
</dbReference>
<dbReference type="Proteomes" id="UP000589036">
    <property type="component" value="Unassembled WGS sequence"/>
</dbReference>
<keyword evidence="10" id="KW-1185">Reference proteome</keyword>
<dbReference type="RefSeq" id="WP_179642477.1">
    <property type="nucleotide sequence ID" value="NZ_BAAAYY010000022.1"/>
</dbReference>
<evidence type="ECO:0000256" key="2">
    <source>
        <dbReference type="ARBA" id="ARBA00007776"/>
    </source>
</evidence>
<evidence type="ECO:0000313" key="10">
    <source>
        <dbReference type="Proteomes" id="UP000589036"/>
    </source>
</evidence>
<keyword evidence="6 8" id="KW-1133">Transmembrane helix</keyword>
<evidence type="ECO:0000256" key="6">
    <source>
        <dbReference type="ARBA" id="ARBA00022989"/>
    </source>
</evidence>
<name>A0A852TWX2_9ACTN</name>
<proteinExistence type="inferred from homology"/>
<evidence type="ECO:0000256" key="7">
    <source>
        <dbReference type="ARBA" id="ARBA00023136"/>
    </source>
</evidence>
<dbReference type="AlphaFoldDB" id="A0A852TWX2"/>
<keyword evidence="7 8" id="KW-0472">Membrane</keyword>
<evidence type="ECO:0000256" key="5">
    <source>
        <dbReference type="ARBA" id="ARBA00022960"/>
    </source>
</evidence>
<gene>
    <name evidence="9" type="ORF">HDA32_001480</name>
</gene>
<reference evidence="9 10" key="1">
    <citation type="submission" date="2020-07" db="EMBL/GenBank/DDBJ databases">
        <title>Sequencing the genomes of 1000 actinobacteria strains.</title>
        <authorList>
            <person name="Klenk H.-P."/>
        </authorList>
    </citation>
    <scope>NUCLEOTIDE SEQUENCE [LARGE SCALE GENOMIC DNA]</scope>
    <source>
        <strain evidence="9 10">CXB654</strain>
    </source>
</reference>
<evidence type="ECO:0000256" key="8">
    <source>
        <dbReference type="SAM" id="Phobius"/>
    </source>
</evidence>
<evidence type="ECO:0000256" key="4">
    <source>
        <dbReference type="ARBA" id="ARBA00022692"/>
    </source>
</evidence>
<evidence type="ECO:0000256" key="3">
    <source>
        <dbReference type="ARBA" id="ARBA00022475"/>
    </source>
</evidence>
<comment type="caution">
    <text evidence="9">The sequence shown here is derived from an EMBL/GenBank/DDBJ whole genome shotgun (WGS) entry which is preliminary data.</text>
</comment>
<dbReference type="NCBIfam" id="TIGR03426">
    <property type="entry name" value="shape_MreD"/>
    <property type="match status" value="1"/>
</dbReference>
<protein>
    <submittedName>
        <fullName evidence="9">Rod shape-determining protein MreD</fullName>
    </submittedName>
</protein>
<comment type="subcellular location">
    <subcellularLocation>
        <location evidence="1">Cell membrane</location>
        <topology evidence="1">Multi-pass membrane protein</topology>
    </subcellularLocation>
</comment>
<feature type="transmembrane region" description="Helical" evidence="8">
    <location>
        <begin position="73"/>
        <end position="90"/>
    </location>
</feature>
<keyword evidence="5" id="KW-0133">Cell shape</keyword>
<organism evidence="9 10">
    <name type="scientific">Spinactinospora alkalitolerans</name>
    <dbReference type="NCBI Taxonomy" id="687207"/>
    <lineage>
        <taxon>Bacteria</taxon>
        <taxon>Bacillati</taxon>
        <taxon>Actinomycetota</taxon>
        <taxon>Actinomycetes</taxon>
        <taxon>Streptosporangiales</taxon>
        <taxon>Nocardiopsidaceae</taxon>
        <taxon>Spinactinospora</taxon>
    </lineage>
</organism>
<evidence type="ECO:0000313" key="9">
    <source>
        <dbReference type="EMBL" id="NYE46360.1"/>
    </source>
</evidence>
<evidence type="ECO:0000256" key="1">
    <source>
        <dbReference type="ARBA" id="ARBA00004651"/>
    </source>
</evidence>
<sequence>MTRGLVAALLAAVAVILQTAVVNRLSLPWGVAPDLVLLAVTALALRTGPATGAVAGFASGLAVDALPPADHEIGRYAMLLCLAGYLVGSLREPMAHSGLWPFGIVALSTVGVSLGYAFIGAVLGDPRVTVPAVLGTTPLVLLMTMVVSPFVLYPVFWVMRGLAENEFAAIGEAPWSNGGRTR</sequence>
<keyword evidence="3" id="KW-1003">Cell membrane</keyword>
<dbReference type="EMBL" id="JACCCC010000001">
    <property type="protein sequence ID" value="NYE46360.1"/>
    <property type="molecule type" value="Genomic_DNA"/>
</dbReference>
<dbReference type="InterPro" id="IPR007227">
    <property type="entry name" value="Cell_shape_determining_MreD"/>
</dbReference>
<dbReference type="GO" id="GO:0005886">
    <property type="term" value="C:plasma membrane"/>
    <property type="evidence" value="ECO:0007669"/>
    <property type="project" value="UniProtKB-SubCell"/>
</dbReference>
<comment type="similarity">
    <text evidence="2">Belongs to the MreD family.</text>
</comment>